<comment type="similarity">
    <text evidence="1">Belongs to the EFR3 family.</text>
</comment>
<proteinExistence type="inferred from homology"/>
<evidence type="ECO:0000256" key="3">
    <source>
        <dbReference type="SAM" id="MobiDB-lite"/>
    </source>
</evidence>
<evidence type="ECO:0000256" key="2">
    <source>
        <dbReference type="ARBA" id="ARBA00017967"/>
    </source>
</evidence>
<sequence>MGLVSGLRPKHQKLILRCYPAGKSTEKKPNNAELSYLLYYATTRRTKLEKVGVFLEKKTAVDTSRVKTGNIQVTLDIIAELTEKCSENLGVFAGNIVNILTMVVKTGDLALCQHSLKVLGIFCKKLNSTLAADKDFISGFSNLVNKYAELGAKPQKPNESEWLVVSLVACRYVAVCLRYSYSFDRAVIQKAVALILSSVTGHFSENALLAKMKSHVSMENDTIRAAKTVNTDLNYNDLNVEEEAINSLKALFNTDYPSQLSQSTRAVGSFITSSVPSMDQGWSDALIEMIASWTPVQLRYLILESLISEAIENKDFKSQKTLIDNISALLSSSVVIIGLSVRDVVSKLLDQQDKLVTVANSESLVGSYSACIQSLAEHIIYKDQISDMVDESLLVFSESYLKLSEEVHGSEASSKRFELSSKWFIRDISGIIDVAHKQSDTVERQPCSLGIWNKLFSIIGFESIDNTVRISVQKNWLDLLIKFFTTEFTHVKETTTPDYHNYITSNEGSNAIVHIFASLDQLFAQGSPELYVTLAKVVLVVIDKFSINALYNGMPYFFRWQAELSKDASVSKVARDSLSMLFLLRGSQQLEIEGLEHEVRAKIAARKANGVWYSDYDFAVGTLVGSSAVLTFSKPELISLLSANEAASKWLVPSIDPESHRGDFNMLLRPSKVPTLLSMSAQSSFLHLSNGHDSIRGTSSAHDGNIDDTLARDNHTDSDNLTETFDKTADTQSLISVAFSWAAHSTAVSRHSKAPGVKDLRKAVSGDILLRGRHEDSTADNVSVNVTRSGLANLVAGLSLEDDHDTDGKLIAV</sequence>
<reference evidence="4" key="2">
    <citation type="submission" date="2014-02" db="EMBL/GenBank/DDBJ databases">
        <title>Complete DNA sequence of /Kuraishia capsulata/ illustrates novel genomic features among budding yeasts (/Saccharomycotina/).</title>
        <authorList>
            <person name="Morales L."/>
            <person name="Noel B."/>
            <person name="Porcel B."/>
            <person name="Marcet-Houben M."/>
            <person name="Hullo M-F."/>
            <person name="Sacerdot C."/>
            <person name="Tekaia F."/>
            <person name="Leh-Louis V."/>
            <person name="Despons L."/>
            <person name="Khanna V."/>
            <person name="Aury J-M."/>
            <person name="Barbe V."/>
            <person name="Couloux A."/>
            <person name="Labadie K."/>
            <person name="Pelletier E."/>
            <person name="Souciet J-L."/>
            <person name="Boekhout T."/>
            <person name="Gabaldon T."/>
            <person name="Wincker P."/>
            <person name="Dujon B."/>
        </authorList>
    </citation>
    <scope>NUCLEOTIDE SEQUENCE</scope>
    <source>
        <strain evidence="4">CBS 1993</strain>
    </source>
</reference>
<reference evidence="4" key="1">
    <citation type="submission" date="2013-12" db="EMBL/GenBank/DDBJ databases">
        <authorList>
            <person name="Genoscope - CEA"/>
        </authorList>
    </citation>
    <scope>NUCLEOTIDE SEQUENCE</scope>
    <source>
        <strain evidence="4">CBS 1993</strain>
    </source>
</reference>
<dbReference type="RefSeq" id="XP_022460412.1">
    <property type="nucleotide sequence ID" value="XM_022601136.1"/>
</dbReference>
<dbReference type="PANTHER" id="PTHR47766">
    <property type="entry name" value="PROTEIN EFR3"/>
    <property type="match status" value="1"/>
</dbReference>
<organism evidence="4 5">
    <name type="scientific">Kuraishia capsulata CBS 1993</name>
    <dbReference type="NCBI Taxonomy" id="1382522"/>
    <lineage>
        <taxon>Eukaryota</taxon>
        <taxon>Fungi</taxon>
        <taxon>Dikarya</taxon>
        <taxon>Ascomycota</taxon>
        <taxon>Saccharomycotina</taxon>
        <taxon>Pichiomycetes</taxon>
        <taxon>Pichiales</taxon>
        <taxon>Pichiaceae</taxon>
        <taxon>Kuraishia</taxon>
    </lineage>
</organism>
<dbReference type="STRING" id="1382522.W6MT98"/>
<dbReference type="GO" id="GO:0072659">
    <property type="term" value="P:protein localization to plasma membrane"/>
    <property type="evidence" value="ECO:0007669"/>
    <property type="project" value="InterPro"/>
</dbReference>
<evidence type="ECO:0000313" key="5">
    <source>
        <dbReference type="Proteomes" id="UP000019384"/>
    </source>
</evidence>
<protein>
    <recommendedName>
        <fullName evidence="2">Protein EFR3</fullName>
    </recommendedName>
</protein>
<name>W6MT98_9ASCO</name>
<dbReference type="InterPro" id="IPR049150">
    <property type="entry name" value="EFR3_HEAT-like_rpt"/>
</dbReference>
<dbReference type="InterPro" id="IPR016024">
    <property type="entry name" value="ARM-type_fold"/>
</dbReference>
<dbReference type="OrthoDB" id="19232at2759"/>
<keyword evidence="5" id="KW-1185">Reference proteome</keyword>
<dbReference type="HOGENOM" id="CLU_356433_0_0_1"/>
<evidence type="ECO:0000256" key="1">
    <source>
        <dbReference type="ARBA" id="ARBA00010216"/>
    </source>
</evidence>
<dbReference type="GeneID" id="34521800"/>
<feature type="compositionally biased region" description="Basic and acidic residues" evidence="3">
    <location>
        <begin position="709"/>
        <end position="719"/>
    </location>
</feature>
<dbReference type="Proteomes" id="UP000019384">
    <property type="component" value="Unassembled WGS sequence"/>
</dbReference>
<dbReference type="InterPro" id="IPR039786">
    <property type="entry name" value="EFR3"/>
</dbReference>
<dbReference type="PANTHER" id="PTHR47766:SF1">
    <property type="entry name" value="PROTEIN EFR3"/>
    <property type="match status" value="1"/>
</dbReference>
<feature type="region of interest" description="Disordered" evidence="3">
    <location>
        <begin position="696"/>
        <end position="719"/>
    </location>
</feature>
<dbReference type="AlphaFoldDB" id="W6MT98"/>
<dbReference type="SUPFAM" id="SSF48371">
    <property type="entry name" value="ARM repeat"/>
    <property type="match status" value="1"/>
</dbReference>
<dbReference type="Pfam" id="PF21072">
    <property type="entry name" value="EFR3"/>
    <property type="match status" value="1"/>
</dbReference>
<evidence type="ECO:0000313" key="4">
    <source>
        <dbReference type="EMBL" id="CDK28422.1"/>
    </source>
</evidence>
<gene>
    <name evidence="4" type="ORF">KUCA_T00004404001</name>
</gene>
<dbReference type="GO" id="GO:0005886">
    <property type="term" value="C:plasma membrane"/>
    <property type="evidence" value="ECO:0007669"/>
    <property type="project" value="TreeGrafter"/>
</dbReference>
<dbReference type="EMBL" id="HG793129">
    <property type="protein sequence ID" value="CDK28422.1"/>
    <property type="molecule type" value="Genomic_DNA"/>
</dbReference>
<accession>W6MT98</accession>